<name>A0A5B7GXM5_PORTR</name>
<proteinExistence type="predicted"/>
<dbReference type="AlphaFoldDB" id="A0A5B7GXM5"/>
<evidence type="ECO:0000313" key="2">
    <source>
        <dbReference type="Proteomes" id="UP000324222"/>
    </source>
</evidence>
<protein>
    <submittedName>
        <fullName evidence="1">Uncharacterized protein</fullName>
    </submittedName>
</protein>
<organism evidence="1 2">
    <name type="scientific">Portunus trituberculatus</name>
    <name type="common">Swimming crab</name>
    <name type="synonym">Neptunus trituberculatus</name>
    <dbReference type="NCBI Taxonomy" id="210409"/>
    <lineage>
        <taxon>Eukaryota</taxon>
        <taxon>Metazoa</taxon>
        <taxon>Ecdysozoa</taxon>
        <taxon>Arthropoda</taxon>
        <taxon>Crustacea</taxon>
        <taxon>Multicrustacea</taxon>
        <taxon>Malacostraca</taxon>
        <taxon>Eumalacostraca</taxon>
        <taxon>Eucarida</taxon>
        <taxon>Decapoda</taxon>
        <taxon>Pleocyemata</taxon>
        <taxon>Brachyura</taxon>
        <taxon>Eubrachyura</taxon>
        <taxon>Portunoidea</taxon>
        <taxon>Portunidae</taxon>
        <taxon>Portuninae</taxon>
        <taxon>Portunus</taxon>
    </lineage>
</organism>
<accession>A0A5B7GXM5</accession>
<dbReference type="Proteomes" id="UP000324222">
    <property type="component" value="Unassembled WGS sequence"/>
</dbReference>
<gene>
    <name evidence="1" type="ORF">E2C01_056267</name>
</gene>
<keyword evidence="2" id="KW-1185">Reference proteome</keyword>
<reference evidence="1 2" key="1">
    <citation type="submission" date="2019-05" db="EMBL/GenBank/DDBJ databases">
        <title>Another draft genome of Portunus trituberculatus and its Hox gene families provides insights of decapod evolution.</title>
        <authorList>
            <person name="Jeong J.-H."/>
            <person name="Song I."/>
            <person name="Kim S."/>
            <person name="Choi T."/>
            <person name="Kim D."/>
            <person name="Ryu S."/>
            <person name="Kim W."/>
        </authorList>
    </citation>
    <scope>NUCLEOTIDE SEQUENCE [LARGE SCALE GENOMIC DNA]</scope>
    <source>
        <tissue evidence="1">Muscle</tissue>
    </source>
</reference>
<dbReference type="EMBL" id="VSRR010019387">
    <property type="protein sequence ID" value="MPC62185.1"/>
    <property type="molecule type" value="Genomic_DNA"/>
</dbReference>
<sequence>MSSVKNLWDRVGCVRPQEPAPEYMPVVV</sequence>
<comment type="caution">
    <text evidence="1">The sequence shown here is derived from an EMBL/GenBank/DDBJ whole genome shotgun (WGS) entry which is preliminary data.</text>
</comment>
<evidence type="ECO:0000313" key="1">
    <source>
        <dbReference type="EMBL" id="MPC62185.1"/>
    </source>
</evidence>